<dbReference type="Pfam" id="PF04972">
    <property type="entry name" value="BON"/>
    <property type="match status" value="1"/>
</dbReference>
<dbReference type="EMBL" id="FNOY01000019">
    <property type="protein sequence ID" value="SDY12854.1"/>
    <property type="molecule type" value="Genomic_DNA"/>
</dbReference>
<gene>
    <name evidence="3" type="ORF">SAMN05421881_101921</name>
</gene>
<dbReference type="PROSITE" id="PS50914">
    <property type="entry name" value="BON"/>
    <property type="match status" value="1"/>
</dbReference>
<evidence type="ECO:0000256" key="1">
    <source>
        <dbReference type="SAM" id="SignalP"/>
    </source>
</evidence>
<name>A0A1H3HDK8_9PROT</name>
<dbReference type="AlphaFoldDB" id="A0A1H3HDK8"/>
<evidence type="ECO:0000259" key="2">
    <source>
        <dbReference type="PROSITE" id="PS50914"/>
    </source>
</evidence>
<feature type="domain" description="BON" evidence="2">
    <location>
        <begin position="46"/>
        <end position="114"/>
    </location>
</feature>
<dbReference type="OrthoDB" id="8537411at2"/>
<evidence type="ECO:0000313" key="4">
    <source>
        <dbReference type="Proteomes" id="UP000198640"/>
    </source>
</evidence>
<evidence type="ECO:0000313" key="3">
    <source>
        <dbReference type="EMBL" id="SDY12854.1"/>
    </source>
</evidence>
<dbReference type="RefSeq" id="WP_090413429.1">
    <property type="nucleotide sequence ID" value="NZ_FNOY01000019.1"/>
</dbReference>
<dbReference type="InterPro" id="IPR007055">
    <property type="entry name" value="BON_dom"/>
</dbReference>
<dbReference type="Gene3D" id="3.30.1340.30">
    <property type="match status" value="1"/>
</dbReference>
<dbReference type="STRING" id="44576.SAMN05421881_101921"/>
<sequence>MFKYPTVRTLAAVCVCVLVMAVAGCGDSEKVHESWVAPPETGASYDDNVISANIVARISAIPELSNLDLHVRVTNGEVFLSGMANNQEQVDQAVMQAWLVDGVQKMNNEIVLSGAR</sequence>
<organism evidence="3 4">
    <name type="scientific">Nitrosomonas halophila</name>
    <dbReference type="NCBI Taxonomy" id="44576"/>
    <lineage>
        <taxon>Bacteria</taxon>
        <taxon>Pseudomonadati</taxon>
        <taxon>Pseudomonadota</taxon>
        <taxon>Betaproteobacteria</taxon>
        <taxon>Nitrosomonadales</taxon>
        <taxon>Nitrosomonadaceae</taxon>
        <taxon>Nitrosomonas</taxon>
    </lineage>
</organism>
<keyword evidence="1" id="KW-0732">Signal</keyword>
<protein>
    <submittedName>
        <fullName evidence="3">Hyperosmotically inducible protein</fullName>
    </submittedName>
</protein>
<dbReference type="PROSITE" id="PS51257">
    <property type="entry name" value="PROKAR_LIPOPROTEIN"/>
    <property type="match status" value="1"/>
</dbReference>
<accession>A0A1H3HDK8</accession>
<proteinExistence type="predicted"/>
<dbReference type="Proteomes" id="UP000198640">
    <property type="component" value="Unassembled WGS sequence"/>
</dbReference>
<reference evidence="3 4" key="1">
    <citation type="submission" date="2016-10" db="EMBL/GenBank/DDBJ databases">
        <authorList>
            <person name="de Groot N.N."/>
        </authorList>
    </citation>
    <scope>NUCLEOTIDE SEQUENCE [LARGE SCALE GENOMIC DNA]</scope>
    <source>
        <strain evidence="3 4">Nm1</strain>
    </source>
</reference>
<keyword evidence="4" id="KW-1185">Reference proteome</keyword>
<feature type="chain" id="PRO_5011461948" evidence="1">
    <location>
        <begin position="26"/>
        <end position="116"/>
    </location>
</feature>
<feature type="signal peptide" evidence="1">
    <location>
        <begin position="1"/>
        <end position="25"/>
    </location>
</feature>